<dbReference type="SUPFAM" id="SSF51430">
    <property type="entry name" value="NAD(P)-linked oxidoreductase"/>
    <property type="match status" value="1"/>
</dbReference>
<evidence type="ECO:0000256" key="3">
    <source>
        <dbReference type="ARBA" id="ARBA00022857"/>
    </source>
</evidence>
<dbReference type="InterPro" id="IPR023210">
    <property type="entry name" value="NADP_OxRdtase_dom"/>
</dbReference>
<keyword evidence="4" id="KW-0560">Oxidoreductase</keyword>
<evidence type="ECO:0000256" key="5">
    <source>
        <dbReference type="ARBA" id="ARBA00025065"/>
    </source>
</evidence>
<evidence type="ECO:0000256" key="8">
    <source>
        <dbReference type="PIRSR" id="PIRSR000097-1"/>
    </source>
</evidence>
<evidence type="ECO:0000256" key="4">
    <source>
        <dbReference type="ARBA" id="ARBA00023002"/>
    </source>
</evidence>
<evidence type="ECO:0000256" key="9">
    <source>
        <dbReference type="PIRSR" id="PIRSR000097-2"/>
    </source>
</evidence>
<dbReference type="InterPro" id="IPR020471">
    <property type="entry name" value="AKR"/>
</dbReference>
<proteinExistence type="inferred from homology"/>
<feature type="active site" description="Proton donor" evidence="8">
    <location>
        <position position="69"/>
    </location>
</feature>
<evidence type="ECO:0000313" key="12">
    <source>
        <dbReference type="EMBL" id="KPI39253.1"/>
    </source>
</evidence>
<dbReference type="GO" id="GO:0016616">
    <property type="term" value="F:oxidoreductase activity, acting on the CH-OH group of donors, NAD or NADP as acceptor"/>
    <property type="evidence" value="ECO:0007669"/>
    <property type="project" value="UniProtKB-ARBA"/>
</dbReference>
<feature type="site" description="Lowers pKa of active site Tyr" evidence="10">
    <location>
        <position position="94"/>
    </location>
</feature>
<comment type="catalytic activity">
    <reaction evidence="7">
        <text>xylitol + NAD(+) = D-xylose + NADH + H(+)</text>
        <dbReference type="Rhea" id="RHEA:27441"/>
        <dbReference type="ChEBI" id="CHEBI:15378"/>
        <dbReference type="ChEBI" id="CHEBI:17151"/>
        <dbReference type="ChEBI" id="CHEBI:53455"/>
        <dbReference type="ChEBI" id="CHEBI:57540"/>
        <dbReference type="ChEBI" id="CHEBI:57945"/>
        <dbReference type="EC" id="1.1.1.307"/>
    </reaction>
</comment>
<evidence type="ECO:0000256" key="6">
    <source>
        <dbReference type="ARBA" id="ARBA00047534"/>
    </source>
</evidence>
<dbReference type="PIRSF" id="PIRSF000097">
    <property type="entry name" value="AKR"/>
    <property type="match status" value="1"/>
</dbReference>
<evidence type="ECO:0000259" key="11">
    <source>
        <dbReference type="Pfam" id="PF00248"/>
    </source>
</evidence>
<dbReference type="InterPro" id="IPR018170">
    <property type="entry name" value="Aldo/ket_reductase_CS"/>
</dbReference>
<reference evidence="12 13" key="1">
    <citation type="submission" date="2015-06" db="EMBL/GenBank/DDBJ databases">
        <title>Draft genome of the ant-associated black yeast Phialophora attae CBS 131958.</title>
        <authorList>
            <person name="Moreno L.F."/>
            <person name="Stielow B.J."/>
            <person name="de Hoog S."/>
            <person name="Vicente V.A."/>
            <person name="Weiss V.A."/>
            <person name="de Vries M."/>
            <person name="Cruz L.M."/>
            <person name="Souza E.M."/>
        </authorList>
    </citation>
    <scope>NUCLEOTIDE SEQUENCE [LARGE SCALE GENOMIC DNA]</scope>
    <source>
        <strain evidence="12 13">CBS 131958</strain>
    </source>
</reference>
<dbReference type="Gene3D" id="3.20.20.100">
    <property type="entry name" value="NADP-dependent oxidoreductase domain"/>
    <property type="match status" value="1"/>
</dbReference>
<evidence type="ECO:0000256" key="1">
    <source>
        <dbReference type="ARBA" id="ARBA00007905"/>
    </source>
</evidence>
<protein>
    <recommendedName>
        <fullName evidence="2">D-xylose reductase [NAD(P)H]</fullName>
        <ecNumber evidence="2">1.1.1.307</ecNumber>
    </recommendedName>
</protein>
<dbReference type="PANTHER" id="PTHR43827">
    <property type="entry name" value="2,5-DIKETO-D-GLUCONIC ACID REDUCTASE"/>
    <property type="match status" value="1"/>
</dbReference>
<dbReference type="PROSITE" id="PS00798">
    <property type="entry name" value="ALDOKETO_REDUCTASE_1"/>
    <property type="match status" value="1"/>
</dbReference>
<dbReference type="GeneID" id="28737053"/>
<comment type="similarity">
    <text evidence="1">Belongs to the aldo/keto reductase family.</text>
</comment>
<name>A0A0N1H7W0_9EURO</name>
<comment type="catalytic activity">
    <reaction evidence="6">
        <text>xylitol + NADP(+) = D-xylose + NADPH + H(+)</text>
        <dbReference type="Rhea" id="RHEA:27445"/>
        <dbReference type="ChEBI" id="CHEBI:15378"/>
        <dbReference type="ChEBI" id="CHEBI:17151"/>
        <dbReference type="ChEBI" id="CHEBI:53455"/>
        <dbReference type="ChEBI" id="CHEBI:57783"/>
        <dbReference type="ChEBI" id="CHEBI:58349"/>
        <dbReference type="EC" id="1.1.1.307"/>
    </reaction>
</comment>
<feature type="domain" description="NADP-dependent oxidoreductase" evidence="11">
    <location>
        <begin position="31"/>
        <end position="291"/>
    </location>
</feature>
<dbReference type="RefSeq" id="XP_017999216.1">
    <property type="nucleotide sequence ID" value="XM_018145173.1"/>
</dbReference>
<evidence type="ECO:0000256" key="2">
    <source>
        <dbReference type="ARBA" id="ARBA00012845"/>
    </source>
</evidence>
<feature type="binding site" evidence="9">
    <location>
        <position position="125"/>
    </location>
    <ligand>
        <name>substrate</name>
    </ligand>
</feature>
<dbReference type="PANTHER" id="PTHR43827:SF3">
    <property type="entry name" value="NADP-DEPENDENT OXIDOREDUCTASE DOMAIN-CONTAINING PROTEIN"/>
    <property type="match status" value="1"/>
</dbReference>
<dbReference type="EMBL" id="LFJN01000015">
    <property type="protein sequence ID" value="KPI39253.1"/>
    <property type="molecule type" value="Genomic_DNA"/>
</dbReference>
<dbReference type="VEuPathDB" id="FungiDB:AB675_4997"/>
<evidence type="ECO:0000256" key="10">
    <source>
        <dbReference type="PIRSR" id="PIRSR000097-3"/>
    </source>
</evidence>
<organism evidence="12 13">
    <name type="scientific">Cyphellophora attinorum</name>
    <dbReference type="NCBI Taxonomy" id="1664694"/>
    <lineage>
        <taxon>Eukaryota</taxon>
        <taxon>Fungi</taxon>
        <taxon>Dikarya</taxon>
        <taxon>Ascomycota</taxon>
        <taxon>Pezizomycotina</taxon>
        <taxon>Eurotiomycetes</taxon>
        <taxon>Chaetothyriomycetidae</taxon>
        <taxon>Chaetothyriales</taxon>
        <taxon>Cyphellophoraceae</taxon>
        <taxon>Cyphellophora</taxon>
    </lineage>
</organism>
<dbReference type="CDD" id="cd19071">
    <property type="entry name" value="AKR_AKR1-5-like"/>
    <property type="match status" value="1"/>
</dbReference>
<sequence>MASSARPEVCTKRFPLNIRSQSTTKPTIPAVGLGTWQGQFGTDATTSLKNSIIHALHSGYRLIDTAQSYGVESVVGAAIRESGVPRDEITVISKLWGTSFHDVPGALERSLRDLDVGYIDLYLMHWPNPMGKHGEVQAYPGSPPFWEVWKSLERCVDGEKLRGIGVSNFTQKTLGVLFEKGVEIAPAVNEVELHVLNPNFELVKYCEEKGIQVVSWSTMGGERLGTGKNPILEDGELREIAKRYGVSTGVLSLSWAVQRGIVVIPKSSKHERIEENVRLVTLEEGDMAKMNNAGGRIGKMRIADAIEGIHYKVDGRNTLMGWSKVDMGWEDKEGNWLV</sequence>
<comment type="caution">
    <text evidence="12">The sequence shown here is derived from an EMBL/GenBank/DDBJ whole genome shotgun (WGS) entry which is preliminary data.</text>
</comment>
<keyword evidence="13" id="KW-1185">Reference proteome</keyword>
<dbReference type="OrthoDB" id="416253at2759"/>
<gene>
    <name evidence="12" type="ORF">AB675_4997</name>
</gene>
<dbReference type="PRINTS" id="PR00069">
    <property type="entry name" value="ALDKETRDTASE"/>
</dbReference>
<dbReference type="EC" id="1.1.1.307" evidence="2"/>
<dbReference type="Pfam" id="PF00248">
    <property type="entry name" value="Aldo_ket_red"/>
    <property type="match status" value="1"/>
</dbReference>
<keyword evidence="3" id="KW-0521">NADP</keyword>
<comment type="function">
    <text evidence="5">Catalyzes the initial reaction in the xylose utilization pathway by reducing D-xylose into xylitol. Xylose is a major component of hemicelluloses such as xylan. Most fungi utilize D-xylose via three enzymatic reactions, xylose reductase (XR), xylitol dehydrogenase (XDH), and xylulokinase, to form xylulose 5-phosphate, which enters pentose phosphate pathway.</text>
</comment>
<accession>A0A0N1H7W0</accession>
<evidence type="ECO:0000313" key="13">
    <source>
        <dbReference type="Proteomes" id="UP000038010"/>
    </source>
</evidence>
<dbReference type="STRING" id="1664694.A0A0N1H7W0"/>
<dbReference type="InterPro" id="IPR036812">
    <property type="entry name" value="NAD(P)_OxRdtase_dom_sf"/>
</dbReference>
<dbReference type="AlphaFoldDB" id="A0A0N1H7W0"/>
<evidence type="ECO:0000256" key="7">
    <source>
        <dbReference type="ARBA" id="ARBA00049485"/>
    </source>
</evidence>
<dbReference type="Proteomes" id="UP000038010">
    <property type="component" value="Unassembled WGS sequence"/>
</dbReference>